<sequence length="18" mass="2297">MYKRGFQKLEEKKKDLRV</sequence>
<organism evidence="1">
    <name type="scientific">Anguilla anguilla</name>
    <name type="common">European freshwater eel</name>
    <name type="synonym">Muraena anguilla</name>
    <dbReference type="NCBI Taxonomy" id="7936"/>
    <lineage>
        <taxon>Eukaryota</taxon>
        <taxon>Metazoa</taxon>
        <taxon>Chordata</taxon>
        <taxon>Craniata</taxon>
        <taxon>Vertebrata</taxon>
        <taxon>Euteleostomi</taxon>
        <taxon>Actinopterygii</taxon>
        <taxon>Neopterygii</taxon>
        <taxon>Teleostei</taxon>
        <taxon>Anguilliformes</taxon>
        <taxon>Anguillidae</taxon>
        <taxon>Anguilla</taxon>
    </lineage>
</organism>
<name>A0A0E9U2Z7_ANGAN</name>
<reference evidence="1" key="1">
    <citation type="submission" date="2014-11" db="EMBL/GenBank/DDBJ databases">
        <authorList>
            <person name="Amaro Gonzalez C."/>
        </authorList>
    </citation>
    <scope>NUCLEOTIDE SEQUENCE</scope>
</reference>
<accession>A0A0E9U2Z7</accession>
<reference evidence="1" key="2">
    <citation type="journal article" date="2015" name="Fish Shellfish Immunol.">
        <title>Early steps in the European eel (Anguilla anguilla)-Vibrio vulnificus interaction in the gills: Role of the RtxA13 toxin.</title>
        <authorList>
            <person name="Callol A."/>
            <person name="Pajuelo D."/>
            <person name="Ebbesson L."/>
            <person name="Teles M."/>
            <person name="MacKenzie S."/>
            <person name="Amaro C."/>
        </authorList>
    </citation>
    <scope>NUCLEOTIDE SEQUENCE</scope>
</reference>
<dbReference type="AlphaFoldDB" id="A0A0E9U2Z7"/>
<dbReference type="EMBL" id="GBXM01048455">
    <property type="protein sequence ID" value="JAH60122.1"/>
    <property type="molecule type" value="Transcribed_RNA"/>
</dbReference>
<proteinExistence type="predicted"/>
<evidence type="ECO:0000313" key="1">
    <source>
        <dbReference type="EMBL" id="JAH60122.1"/>
    </source>
</evidence>
<protein>
    <submittedName>
        <fullName evidence="1">Uncharacterized protein</fullName>
    </submittedName>
</protein>